<proteinExistence type="predicted"/>
<dbReference type="SMART" id="SM00367">
    <property type="entry name" value="LRR_CC"/>
    <property type="match status" value="12"/>
</dbReference>
<dbReference type="GO" id="GO:0019005">
    <property type="term" value="C:SCF ubiquitin ligase complex"/>
    <property type="evidence" value="ECO:0007669"/>
    <property type="project" value="TreeGrafter"/>
</dbReference>
<keyword evidence="3" id="KW-1185">Reference proteome</keyword>
<accession>A0A8C4QD63</accession>
<dbReference type="Ensembl" id="ENSEBUT00000014146.1">
    <property type="protein sequence ID" value="ENSEBUP00000013570.1"/>
    <property type="gene ID" value="ENSEBUG00000008561.1"/>
</dbReference>
<dbReference type="GO" id="GO:0031146">
    <property type="term" value="P:SCF-dependent proteasomal ubiquitin-dependent protein catabolic process"/>
    <property type="evidence" value="ECO:0007669"/>
    <property type="project" value="TreeGrafter"/>
</dbReference>
<evidence type="ECO:0000313" key="2">
    <source>
        <dbReference type="Ensembl" id="ENSEBUP00000013570.1"/>
    </source>
</evidence>
<dbReference type="Gene3D" id="3.80.10.10">
    <property type="entry name" value="Ribonuclease Inhibitor"/>
    <property type="match status" value="2"/>
</dbReference>
<dbReference type="PANTHER" id="PTHR13318:SF240">
    <property type="entry name" value="F-BOX AND LEUCINE-RICH REPEAT PROTEIN 13"/>
    <property type="match status" value="1"/>
</dbReference>
<dbReference type="InterPro" id="IPR032675">
    <property type="entry name" value="LRR_dom_sf"/>
</dbReference>
<dbReference type="PANTHER" id="PTHR13318">
    <property type="entry name" value="PARTNER OF PAIRED, ISOFORM B-RELATED"/>
    <property type="match status" value="1"/>
</dbReference>
<feature type="domain" description="F-box/LRR-repeat protein 15-like leucin rich repeat" evidence="1">
    <location>
        <begin position="250"/>
        <end position="427"/>
    </location>
</feature>
<dbReference type="SUPFAM" id="SSF52047">
    <property type="entry name" value="RNI-like"/>
    <property type="match status" value="2"/>
</dbReference>
<dbReference type="Pfam" id="PF13516">
    <property type="entry name" value="LRR_6"/>
    <property type="match status" value="1"/>
</dbReference>
<dbReference type="InterPro" id="IPR057207">
    <property type="entry name" value="FBXL15_LRR"/>
</dbReference>
<organism evidence="2 3">
    <name type="scientific">Eptatretus burgeri</name>
    <name type="common">Inshore hagfish</name>
    <dbReference type="NCBI Taxonomy" id="7764"/>
    <lineage>
        <taxon>Eukaryota</taxon>
        <taxon>Metazoa</taxon>
        <taxon>Chordata</taxon>
        <taxon>Craniata</taxon>
        <taxon>Vertebrata</taxon>
        <taxon>Cyclostomata</taxon>
        <taxon>Myxini</taxon>
        <taxon>Myxiniformes</taxon>
        <taxon>Myxinidae</taxon>
        <taxon>Eptatretinae</taxon>
        <taxon>Eptatretus</taxon>
    </lineage>
</organism>
<reference evidence="2" key="2">
    <citation type="submission" date="2025-09" db="UniProtKB">
        <authorList>
            <consortium name="Ensembl"/>
        </authorList>
    </citation>
    <scope>IDENTIFICATION</scope>
</reference>
<dbReference type="Pfam" id="PF25372">
    <property type="entry name" value="DUF7885"/>
    <property type="match status" value="1"/>
</dbReference>
<sequence>MYYISWNSVAIDNYLLMCHIQLTLHHCCCQDQVLSKILRKCQAIILLDVSYTRISNASICSLARHSSTLRWLSLAYCCSFTEKGLYYLEACHGCCRLSHLDLSGCVQISFNGYSSMASCCSELRTLILNDLPTLTDSCLSVLSENNHNLQKLSVVDCPTLTDIAFEAVAMCINLNMLKIEGNSNLTETTLRALSQNCGRLKHMRIKNCAQVNNTSLGFLSSLHNLTVLNLSQCPRVGESGIKSLAEGNCGPKLRELNLSSCSLVGDRSLQKLAQRCCCLLYLNLSYCNSITNEGLEYLSGLPSLISLDLTAANVQDQGLISLGFIDMLQQLSLSENTAITDKGIQMLFQHAELLQDLDISHCPLLTDAAILALANCCSYLTSLNVAGCPKLTDISSQFLARTSQFLHYLNISGCLQLSNRSVKIFQNCGNHLRVLIMLYCTGISRKAALAISPQLVECIYSNDFPPPWFHTDDTVDQLGDTDPSLLASQSRTNCTSLQSEGRDVHGKHC</sequence>
<name>A0A8C4QD63_EPTBU</name>
<evidence type="ECO:0000259" key="1">
    <source>
        <dbReference type="Pfam" id="PF25372"/>
    </source>
</evidence>
<dbReference type="GeneTree" id="ENSGT00940000160224"/>
<dbReference type="InterPro" id="IPR001611">
    <property type="entry name" value="Leu-rich_rpt"/>
</dbReference>
<dbReference type="Proteomes" id="UP000694388">
    <property type="component" value="Unplaced"/>
</dbReference>
<reference evidence="2" key="1">
    <citation type="submission" date="2025-08" db="UniProtKB">
        <authorList>
            <consortium name="Ensembl"/>
        </authorList>
    </citation>
    <scope>IDENTIFICATION</scope>
</reference>
<protein>
    <recommendedName>
        <fullName evidence="1">F-box/LRR-repeat protein 15-like leucin rich repeat domain-containing protein</fullName>
    </recommendedName>
</protein>
<dbReference type="AlphaFoldDB" id="A0A8C4QD63"/>
<dbReference type="InterPro" id="IPR006553">
    <property type="entry name" value="Leu-rich_rpt_Cys-con_subtyp"/>
</dbReference>
<evidence type="ECO:0000313" key="3">
    <source>
        <dbReference type="Proteomes" id="UP000694388"/>
    </source>
</evidence>